<proteinExistence type="inferred from homology"/>
<evidence type="ECO:0000313" key="5">
    <source>
        <dbReference type="EMBL" id="MBB5490657.1"/>
    </source>
</evidence>
<feature type="transmembrane region" description="Helical" evidence="3">
    <location>
        <begin position="80"/>
        <end position="100"/>
    </location>
</feature>
<evidence type="ECO:0000259" key="4">
    <source>
        <dbReference type="Pfam" id="PF00892"/>
    </source>
</evidence>
<organism evidence="5 6">
    <name type="scientific">Nocardiopsis metallicus</name>
    <dbReference type="NCBI Taxonomy" id="179819"/>
    <lineage>
        <taxon>Bacteria</taxon>
        <taxon>Bacillati</taxon>
        <taxon>Actinomycetota</taxon>
        <taxon>Actinomycetes</taxon>
        <taxon>Streptosporangiales</taxon>
        <taxon>Nocardiopsidaceae</taxon>
        <taxon>Nocardiopsis</taxon>
    </lineage>
</organism>
<dbReference type="SUPFAM" id="SSF103481">
    <property type="entry name" value="Multidrug resistance efflux transporter EmrE"/>
    <property type="match status" value="2"/>
</dbReference>
<dbReference type="InterPro" id="IPR037185">
    <property type="entry name" value="EmrE-like"/>
</dbReference>
<feature type="transmembrane region" description="Helical" evidence="3">
    <location>
        <begin position="192"/>
        <end position="213"/>
    </location>
</feature>
<dbReference type="Gene3D" id="1.10.3730.20">
    <property type="match status" value="1"/>
</dbReference>
<feature type="transmembrane region" description="Helical" evidence="3">
    <location>
        <begin position="255"/>
        <end position="275"/>
    </location>
</feature>
<sequence length="331" mass="33366">MSRPTGAPSALASTPSLAVGLAAMAATVVLWAGFALSIRGIGASDLTALDTAFLRFLTPLIVLAPWIPRALRRVRRERKGVLAALCVGAGLPYFLIAAWGGSLTSAALVGIVIPGTVPLFVTVLAFGLWRTRARPAQLGALVLIVLGVAVTVVAATSPDRVAGVAVLLCAGLVWSVYTLALRETVLDPVSAAIVLCGPSALLSGAPILLGLVPSSLPRGAALGDVLTFIVVQGIGVGVLAALCYAIAIRGLGGPVAATLGALSPVLTLLLAVPLFGEPVTVATTVTLLLVLTGVVAFNLLAARPAPPSPPSPPDLPRTPAAGRRPELEPSC</sequence>
<dbReference type="Pfam" id="PF00892">
    <property type="entry name" value="EamA"/>
    <property type="match status" value="2"/>
</dbReference>
<evidence type="ECO:0000256" key="2">
    <source>
        <dbReference type="SAM" id="MobiDB-lite"/>
    </source>
</evidence>
<evidence type="ECO:0000313" key="6">
    <source>
        <dbReference type="Proteomes" id="UP000579647"/>
    </source>
</evidence>
<accession>A0A840WG02</accession>
<protein>
    <submittedName>
        <fullName evidence="5">Drug/metabolite transporter (DMT)-like permease</fullName>
    </submittedName>
</protein>
<feature type="transmembrane region" description="Helical" evidence="3">
    <location>
        <begin position="52"/>
        <end position="68"/>
    </location>
</feature>
<evidence type="ECO:0000256" key="3">
    <source>
        <dbReference type="SAM" id="Phobius"/>
    </source>
</evidence>
<keyword evidence="3" id="KW-0812">Transmembrane</keyword>
<feature type="region of interest" description="Disordered" evidence="2">
    <location>
        <begin position="304"/>
        <end position="331"/>
    </location>
</feature>
<dbReference type="Proteomes" id="UP000579647">
    <property type="component" value="Unassembled WGS sequence"/>
</dbReference>
<keyword evidence="3" id="KW-1133">Transmembrane helix</keyword>
<feature type="transmembrane region" description="Helical" evidence="3">
    <location>
        <begin position="106"/>
        <end position="129"/>
    </location>
</feature>
<reference evidence="5 6" key="1">
    <citation type="submission" date="2020-08" db="EMBL/GenBank/DDBJ databases">
        <title>Sequencing the genomes of 1000 actinobacteria strains.</title>
        <authorList>
            <person name="Klenk H.-P."/>
        </authorList>
    </citation>
    <scope>NUCLEOTIDE SEQUENCE [LARGE SCALE GENOMIC DNA]</scope>
    <source>
        <strain evidence="5 6">DSM 44598</strain>
    </source>
</reference>
<keyword evidence="3" id="KW-0472">Membrane</keyword>
<feature type="domain" description="EamA" evidence="4">
    <location>
        <begin position="163"/>
        <end position="297"/>
    </location>
</feature>
<name>A0A840WG02_9ACTN</name>
<feature type="transmembrane region" description="Helical" evidence="3">
    <location>
        <begin position="225"/>
        <end position="248"/>
    </location>
</feature>
<gene>
    <name evidence="5" type="ORF">HNR07_001794</name>
</gene>
<dbReference type="EMBL" id="JACHDO010000001">
    <property type="protein sequence ID" value="MBB5490657.1"/>
    <property type="molecule type" value="Genomic_DNA"/>
</dbReference>
<feature type="domain" description="EamA" evidence="4">
    <location>
        <begin position="20"/>
        <end position="152"/>
    </location>
</feature>
<dbReference type="InterPro" id="IPR000620">
    <property type="entry name" value="EamA_dom"/>
</dbReference>
<feature type="transmembrane region" description="Helical" evidence="3">
    <location>
        <begin position="161"/>
        <end position="180"/>
    </location>
</feature>
<comment type="similarity">
    <text evidence="1">Belongs to the EamA transporter family.</text>
</comment>
<feature type="transmembrane region" description="Helical" evidence="3">
    <location>
        <begin position="281"/>
        <end position="301"/>
    </location>
</feature>
<evidence type="ECO:0000256" key="1">
    <source>
        <dbReference type="ARBA" id="ARBA00007362"/>
    </source>
</evidence>
<dbReference type="RefSeq" id="WP_184364220.1">
    <property type="nucleotide sequence ID" value="NZ_BAAAKM010000086.1"/>
</dbReference>
<dbReference type="AlphaFoldDB" id="A0A840WG02"/>
<feature type="compositionally biased region" description="Pro residues" evidence="2">
    <location>
        <begin position="304"/>
        <end position="316"/>
    </location>
</feature>
<feature type="transmembrane region" description="Helical" evidence="3">
    <location>
        <begin position="136"/>
        <end position="155"/>
    </location>
</feature>
<feature type="transmembrane region" description="Helical" evidence="3">
    <location>
        <begin position="12"/>
        <end position="32"/>
    </location>
</feature>
<dbReference type="GO" id="GO:0016020">
    <property type="term" value="C:membrane"/>
    <property type="evidence" value="ECO:0007669"/>
    <property type="project" value="InterPro"/>
</dbReference>
<keyword evidence="6" id="KW-1185">Reference proteome</keyword>
<comment type="caution">
    <text evidence="5">The sequence shown here is derived from an EMBL/GenBank/DDBJ whole genome shotgun (WGS) entry which is preliminary data.</text>
</comment>